<evidence type="ECO:0000256" key="1">
    <source>
        <dbReference type="ARBA" id="ARBA00004651"/>
    </source>
</evidence>
<dbReference type="Proteomes" id="UP001198901">
    <property type="component" value="Unassembled WGS sequence"/>
</dbReference>
<evidence type="ECO:0000313" key="7">
    <source>
        <dbReference type="EMBL" id="MCA0133320.1"/>
    </source>
</evidence>
<feature type="transmembrane region" description="Helical" evidence="6">
    <location>
        <begin position="93"/>
        <end position="111"/>
    </location>
</feature>
<dbReference type="EMBL" id="JAIUJR010000008">
    <property type="protein sequence ID" value="MCA0133320.1"/>
    <property type="molecule type" value="Genomic_DNA"/>
</dbReference>
<gene>
    <name evidence="7" type="ORF">LBU54_12050</name>
</gene>
<comment type="subcellular location">
    <subcellularLocation>
        <location evidence="1">Cell membrane</location>
        <topology evidence="1">Multi-pass membrane protein</topology>
    </subcellularLocation>
</comment>
<evidence type="ECO:0000256" key="4">
    <source>
        <dbReference type="ARBA" id="ARBA00022989"/>
    </source>
</evidence>
<protein>
    <submittedName>
        <fullName evidence="7">Phosphate-starvation-inducible PsiE family protein</fullName>
    </submittedName>
</protein>
<accession>A0ABS7XU63</accession>
<evidence type="ECO:0000256" key="6">
    <source>
        <dbReference type="SAM" id="Phobius"/>
    </source>
</evidence>
<evidence type="ECO:0000256" key="3">
    <source>
        <dbReference type="ARBA" id="ARBA00022692"/>
    </source>
</evidence>
<keyword evidence="5 6" id="KW-0472">Membrane</keyword>
<keyword evidence="2" id="KW-1003">Cell membrane</keyword>
<dbReference type="RefSeq" id="WP_224530022.1">
    <property type="nucleotide sequence ID" value="NZ_JAIUJR010000008.1"/>
</dbReference>
<feature type="transmembrane region" description="Helical" evidence="6">
    <location>
        <begin position="12"/>
        <end position="35"/>
    </location>
</feature>
<reference evidence="8" key="1">
    <citation type="submission" date="2023-07" db="EMBL/GenBank/DDBJ databases">
        <authorList>
            <person name="Yue Y."/>
        </authorList>
    </citation>
    <scope>NUCLEOTIDE SEQUENCE [LARGE SCALE GENOMIC DNA]</scope>
    <source>
        <strain evidence="8">D23</strain>
    </source>
</reference>
<evidence type="ECO:0000256" key="5">
    <source>
        <dbReference type="ARBA" id="ARBA00023136"/>
    </source>
</evidence>
<organism evidence="7 8">
    <name type="scientific">Winogradskyella alexanderae</name>
    <dbReference type="NCBI Taxonomy" id="2877123"/>
    <lineage>
        <taxon>Bacteria</taxon>
        <taxon>Pseudomonadati</taxon>
        <taxon>Bacteroidota</taxon>
        <taxon>Flavobacteriia</taxon>
        <taxon>Flavobacteriales</taxon>
        <taxon>Flavobacteriaceae</taxon>
        <taxon>Winogradskyella</taxon>
    </lineage>
</organism>
<keyword evidence="8" id="KW-1185">Reference proteome</keyword>
<keyword evidence="3 6" id="KW-0812">Transmembrane</keyword>
<proteinExistence type="predicted"/>
<evidence type="ECO:0000313" key="8">
    <source>
        <dbReference type="Proteomes" id="UP001198901"/>
    </source>
</evidence>
<feature type="transmembrane region" description="Helical" evidence="6">
    <location>
        <begin position="65"/>
        <end position="86"/>
    </location>
</feature>
<feature type="transmembrane region" description="Helical" evidence="6">
    <location>
        <begin position="123"/>
        <end position="139"/>
    </location>
</feature>
<evidence type="ECO:0000256" key="2">
    <source>
        <dbReference type="ARBA" id="ARBA00022475"/>
    </source>
</evidence>
<dbReference type="InterPro" id="IPR020948">
    <property type="entry name" value="P_starv_induced_PsiE-like"/>
</dbReference>
<keyword evidence="4 6" id="KW-1133">Transmembrane helix</keyword>
<sequence>MSIIEKLIKGFYWVIIVALFIILIFSTVELIVLIWRTLTNSLVVFDFSTDRVDTSGLFVNHVQRFIAGILMLTIIIELIQSFFVFVKSEAHSKYLVIIYEIAMIAIVRHLFTLDLEHIHGNELIGISILVLVLGALNYFNKPSIIKKLTNLKKQNQNDDSGH</sequence>
<name>A0ABS7XU63_9FLAO</name>
<dbReference type="Pfam" id="PF06146">
    <property type="entry name" value="PsiE"/>
    <property type="match status" value="1"/>
</dbReference>
<comment type="caution">
    <text evidence="7">The sequence shown here is derived from an EMBL/GenBank/DDBJ whole genome shotgun (WGS) entry which is preliminary data.</text>
</comment>